<accession>A0ABQ9RCV3</accession>
<protein>
    <submittedName>
        <fullName evidence="1">Uncharacterized protein</fullName>
    </submittedName>
</protein>
<dbReference type="GeneID" id="85406335"/>
<sequence length="83" mass="9429">MKPFPIQPHTAAYQFRDSLSMAVSRRNHERRPPKTALHVRVRGFSQKDPNAITPAAMTGRHMQCRFPLRVELVGGYAELDDGL</sequence>
<gene>
    <name evidence="1" type="ORF">CTAM01_06067</name>
</gene>
<organism evidence="1 2">
    <name type="scientific">Colletotrichum tamarilloi</name>
    <dbReference type="NCBI Taxonomy" id="1209934"/>
    <lineage>
        <taxon>Eukaryota</taxon>
        <taxon>Fungi</taxon>
        <taxon>Dikarya</taxon>
        <taxon>Ascomycota</taxon>
        <taxon>Pezizomycotina</taxon>
        <taxon>Sordariomycetes</taxon>
        <taxon>Hypocreomycetidae</taxon>
        <taxon>Glomerellales</taxon>
        <taxon>Glomerellaceae</taxon>
        <taxon>Colletotrichum</taxon>
        <taxon>Colletotrichum acutatum species complex</taxon>
    </lineage>
</organism>
<name>A0ABQ9RCV3_9PEZI</name>
<dbReference type="RefSeq" id="XP_060383287.1">
    <property type="nucleotide sequence ID" value="XM_060522097.1"/>
</dbReference>
<reference evidence="1 2" key="1">
    <citation type="submission" date="2016-10" db="EMBL/GenBank/DDBJ databases">
        <title>The genome sequence of Colletotrichum fioriniae PJ7.</title>
        <authorList>
            <person name="Baroncelli R."/>
        </authorList>
    </citation>
    <scope>NUCLEOTIDE SEQUENCE [LARGE SCALE GENOMIC DNA]</scope>
    <source>
        <strain evidence="1 2">Tom-12</strain>
    </source>
</reference>
<comment type="caution">
    <text evidence="1">The sequence shown here is derived from an EMBL/GenBank/DDBJ whole genome shotgun (WGS) entry which is preliminary data.</text>
</comment>
<dbReference type="Proteomes" id="UP001227543">
    <property type="component" value="Unassembled WGS sequence"/>
</dbReference>
<evidence type="ECO:0000313" key="2">
    <source>
        <dbReference type="Proteomes" id="UP001227543"/>
    </source>
</evidence>
<dbReference type="EMBL" id="MLFU01000016">
    <property type="protein sequence ID" value="KAK1501342.1"/>
    <property type="molecule type" value="Genomic_DNA"/>
</dbReference>
<evidence type="ECO:0000313" key="1">
    <source>
        <dbReference type="EMBL" id="KAK1501342.1"/>
    </source>
</evidence>
<keyword evidence="2" id="KW-1185">Reference proteome</keyword>
<proteinExistence type="predicted"/>